<evidence type="ECO:0000256" key="1">
    <source>
        <dbReference type="ARBA" id="ARBA00000085"/>
    </source>
</evidence>
<name>A0ABU7PC86_9ACTN</name>
<evidence type="ECO:0000256" key="2">
    <source>
        <dbReference type="ARBA" id="ARBA00012438"/>
    </source>
</evidence>
<feature type="compositionally biased region" description="Basic and acidic residues" evidence="7">
    <location>
        <begin position="879"/>
        <end position="895"/>
    </location>
</feature>
<comment type="catalytic activity">
    <reaction evidence="1">
        <text>ATP + protein L-histidine = ADP + protein N-phospho-L-histidine.</text>
        <dbReference type="EC" id="2.7.13.3"/>
    </reaction>
</comment>
<feature type="domain" description="Histidine kinase" evidence="9">
    <location>
        <begin position="507"/>
        <end position="613"/>
    </location>
</feature>
<evidence type="ECO:0000256" key="5">
    <source>
        <dbReference type="ARBA" id="ARBA00022777"/>
    </source>
</evidence>
<dbReference type="EC" id="2.7.13.3" evidence="2"/>
<feature type="signal peptide" evidence="8">
    <location>
        <begin position="1"/>
        <end position="23"/>
    </location>
</feature>
<evidence type="ECO:0000313" key="10">
    <source>
        <dbReference type="EMBL" id="MEE4543283.1"/>
    </source>
</evidence>
<dbReference type="SMART" id="SM00387">
    <property type="entry name" value="HATPase_c"/>
    <property type="match status" value="1"/>
</dbReference>
<evidence type="ECO:0000256" key="8">
    <source>
        <dbReference type="SAM" id="SignalP"/>
    </source>
</evidence>
<dbReference type="Proteomes" id="UP001344658">
    <property type="component" value="Unassembled WGS sequence"/>
</dbReference>
<feature type="compositionally biased region" description="Basic and acidic residues" evidence="7">
    <location>
        <begin position="906"/>
        <end position="916"/>
    </location>
</feature>
<keyword evidence="6" id="KW-0902">Two-component regulatory system</keyword>
<accession>A0ABU7PC86</accession>
<keyword evidence="4" id="KW-0808">Transferase</keyword>
<evidence type="ECO:0000259" key="9">
    <source>
        <dbReference type="PROSITE" id="PS50109"/>
    </source>
</evidence>
<feature type="compositionally biased region" description="Gly residues" evidence="7">
    <location>
        <begin position="864"/>
        <end position="877"/>
    </location>
</feature>
<dbReference type="InterPro" id="IPR003594">
    <property type="entry name" value="HATPase_dom"/>
</dbReference>
<feature type="compositionally biased region" description="Low complexity" evidence="7">
    <location>
        <begin position="896"/>
        <end position="905"/>
    </location>
</feature>
<dbReference type="Pfam" id="PF02518">
    <property type="entry name" value="HATPase_c"/>
    <property type="match status" value="1"/>
</dbReference>
<reference evidence="10 11" key="1">
    <citation type="submission" date="2023-12" db="EMBL/GenBank/DDBJ databases">
        <title>Streptomyces sp. V4-01.</title>
        <authorList>
            <person name="Somphong A."/>
            <person name="Phongsopitanun W."/>
        </authorList>
    </citation>
    <scope>NUCLEOTIDE SEQUENCE [LARGE SCALE GENOMIC DNA]</scope>
    <source>
        <strain evidence="10 11">V4-01</strain>
    </source>
</reference>
<dbReference type="InterPro" id="IPR005467">
    <property type="entry name" value="His_kinase_dom"/>
</dbReference>
<gene>
    <name evidence="10" type="ORF">V2S66_15060</name>
</gene>
<dbReference type="InterPro" id="IPR050980">
    <property type="entry name" value="2C_sensor_his_kinase"/>
</dbReference>
<dbReference type="RefSeq" id="WP_330795544.1">
    <property type="nucleotide sequence ID" value="NZ_JAZEWV010000010.1"/>
</dbReference>
<dbReference type="EMBL" id="JAZEWV010000010">
    <property type="protein sequence ID" value="MEE4543283.1"/>
    <property type="molecule type" value="Genomic_DNA"/>
</dbReference>
<sequence>MFGALLICAATVLAAAAPGVALAAGDLSAAQDKASAARLAARATVLAHTLADERDGLTVRAAVPGGAAGSGLSAADRARTDRQVADVLPGAPADVRGALRGLDAVRHRALSGAGGPQRVAAAYQPLIDALDRLAGPSTAPLGRAADAAAVQRGDLVAALTAGGGQQALVAAARVARLQEQAALADFDAVAAAPLRARYDQTVTGADTAAADRDLTRLLDGPALDHADRALAAAAVQNALTARIALMRSVEASAATDEAQDAAADRDHRVTVLELRAALAALCLLLVVGILVNLFRSVTRPLAALHRWSRADPESGQGARVVGADEFAAVARRVNALTHEAQALRGRVHEVTAERTAAAGVGTALAAEREGLLRTRDELQRSRDDIARRLGAAAARNAQQITYVNLSLRTLGLVERQLALIEGLEVHEQDPDRLDTLFRLDHLATRMRRNSENLLVLTGTEHSHGATARPVPLVDVARAAVSEIEEYARIGVGEMPEARVAGRAADDVAHLLAELLDNAAAFSDPTAGVQVSGWLLENGEVILSVEDTGVGVPAGRLDAFNELLADADPAPPSAVSGMGLYVVARLAHRHAVRVQLRPRPDGGTTAVVVLPRLLVASVGPEEAFGPAAGDSAFAGGAPAGPLAGFPAPRAGRPPAVSASPTASTSAVAAERPADHQPVGRPEPFAPAASGHPPAGPAPVSGPLPVFGPAPVSGPVSWPAAVTGHMSVSGPAPVPAPGPDPGSAPVSGADPRPGSVSGPRLVSRPVPAPAAGLVPGSGLAPGSVPTPAAGLVPDPVSGPVPAPFSALGPAPVFDPGPSPDPGPGSVSGPRLVSRPVPTPAAGLVPGSVPEAGPGPGPAGLPRRVPRGGGPVPGEAGGRAGRPQERRRAGPVDAEALRRTLGGLQRGLDAGRRDAEREISGGTGPFRVRHTPGPGATGETVTVETEEATRP</sequence>
<dbReference type="Pfam" id="PF08376">
    <property type="entry name" value="NIT"/>
    <property type="match status" value="1"/>
</dbReference>
<keyword evidence="5" id="KW-0418">Kinase</keyword>
<evidence type="ECO:0000256" key="7">
    <source>
        <dbReference type="SAM" id="MobiDB-lite"/>
    </source>
</evidence>
<dbReference type="SUPFAM" id="SSF55874">
    <property type="entry name" value="ATPase domain of HSP90 chaperone/DNA topoisomerase II/histidine kinase"/>
    <property type="match status" value="1"/>
</dbReference>
<evidence type="ECO:0000256" key="6">
    <source>
        <dbReference type="ARBA" id="ARBA00023012"/>
    </source>
</evidence>
<feature type="compositionally biased region" description="Pro residues" evidence="7">
    <location>
        <begin position="810"/>
        <end position="820"/>
    </location>
</feature>
<protein>
    <recommendedName>
        <fullName evidence="2">histidine kinase</fullName>
        <ecNumber evidence="2">2.7.13.3</ecNumber>
    </recommendedName>
</protein>
<keyword evidence="11" id="KW-1185">Reference proteome</keyword>
<evidence type="ECO:0000256" key="3">
    <source>
        <dbReference type="ARBA" id="ARBA00022553"/>
    </source>
</evidence>
<feature type="region of interest" description="Disordered" evidence="7">
    <location>
        <begin position="643"/>
        <end position="700"/>
    </location>
</feature>
<dbReference type="PANTHER" id="PTHR44936:SF9">
    <property type="entry name" value="SENSOR PROTEIN CREC"/>
    <property type="match status" value="1"/>
</dbReference>
<feature type="compositionally biased region" description="Low complexity" evidence="7">
    <location>
        <begin position="643"/>
        <end position="668"/>
    </location>
</feature>
<dbReference type="InterPro" id="IPR036890">
    <property type="entry name" value="HATPase_C_sf"/>
</dbReference>
<keyword evidence="8" id="KW-0732">Signal</keyword>
<comment type="caution">
    <text evidence="10">The sequence shown here is derived from an EMBL/GenBank/DDBJ whole genome shotgun (WGS) entry which is preliminary data.</text>
</comment>
<evidence type="ECO:0000256" key="4">
    <source>
        <dbReference type="ARBA" id="ARBA00022679"/>
    </source>
</evidence>
<feature type="compositionally biased region" description="Low complexity" evidence="7">
    <location>
        <begin position="928"/>
        <end position="940"/>
    </location>
</feature>
<dbReference type="PANTHER" id="PTHR44936">
    <property type="entry name" value="SENSOR PROTEIN CREC"/>
    <property type="match status" value="1"/>
</dbReference>
<feature type="compositionally biased region" description="Pro residues" evidence="7">
    <location>
        <begin position="730"/>
        <end position="740"/>
    </location>
</feature>
<organism evidence="10 11">
    <name type="scientific">Actinacidiphila polyblastidii</name>
    <dbReference type="NCBI Taxonomy" id="3110430"/>
    <lineage>
        <taxon>Bacteria</taxon>
        <taxon>Bacillati</taxon>
        <taxon>Actinomycetota</taxon>
        <taxon>Actinomycetes</taxon>
        <taxon>Kitasatosporales</taxon>
        <taxon>Streptomycetaceae</taxon>
        <taxon>Actinacidiphila</taxon>
    </lineage>
</organism>
<dbReference type="PROSITE" id="PS50109">
    <property type="entry name" value="HIS_KIN"/>
    <property type="match status" value="1"/>
</dbReference>
<feature type="chain" id="PRO_5046552188" description="histidine kinase" evidence="8">
    <location>
        <begin position="24"/>
        <end position="948"/>
    </location>
</feature>
<feature type="region of interest" description="Disordered" evidence="7">
    <location>
        <begin position="727"/>
        <end position="948"/>
    </location>
</feature>
<evidence type="ECO:0000313" key="11">
    <source>
        <dbReference type="Proteomes" id="UP001344658"/>
    </source>
</evidence>
<dbReference type="Gene3D" id="3.30.565.10">
    <property type="entry name" value="Histidine kinase-like ATPase, C-terminal domain"/>
    <property type="match status" value="1"/>
</dbReference>
<proteinExistence type="predicted"/>
<feature type="compositionally biased region" description="Low complexity" evidence="7">
    <location>
        <begin position="767"/>
        <end position="781"/>
    </location>
</feature>
<dbReference type="InterPro" id="IPR013587">
    <property type="entry name" value="Nitrate/nitrite_sensing"/>
</dbReference>
<keyword evidence="3" id="KW-0597">Phosphoprotein</keyword>